<organism evidence="1 2">
    <name type="scientific">Rotaria magnacalcarata</name>
    <dbReference type="NCBI Taxonomy" id="392030"/>
    <lineage>
        <taxon>Eukaryota</taxon>
        <taxon>Metazoa</taxon>
        <taxon>Spiralia</taxon>
        <taxon>Gnathifera</taxon>
        <taxon>Rotifera</taxon>
        <taxon>Eurotatoria</taxon>
        <taxon>Bdelloidea</taxon>
        <taxon>Philodinida</taxon>
        <taxon>Philodinidae</taxon>
        <taxon>Rotaria</taxon>
    </lineage>
</organism>
<protein>
    <submittedName>
        <fullName evidence="1">Uncharacterized protein</fullName>
    </submittedName>
</protein>
<dbReference type="EMBL" id="CAJOBJ010334063">
    <property type="protein sequence ID" value="CAF5186574.1"/>
    <property type="molecule type" value="Genomic_DNA"/>
</dbReference>
<gene>
    <name evidence="1" type="ORF">GIL414_LOCUS71321</name>
</gene>
<name>A0A8S3HP25_9BILA</name>
<comment type="caution">
    <text evidence="1">The sequence shown here is derived from an EMBL/GenBank/DDBJ whole genome shotgun (WGS) entry which is preliminary data.</text>
</comment>
<reference evidence="1" key="1">
    <citation type="submission" date="2021-02" db="EMBL/GenBank/DDBJ databases">
        <authorList>
            <person name="Nowell W R."/>
        </authorList>
    </citation>
    <scope>NUCLEOTIDE SEQUENCE</scope>
</reference>
<dbReference type="AlphaFoldDB" id="A0A8S3HP25"/>
<proteinExistence type="predicted"/>
<accession>A0A8S3HP25</accession>
<evidence type="ECO:0000313" key="1">
    <source>
        <dbReference type="EMBL" id="CAF5186574.1"/>
    </source>
</evidence>
<evidence type="ECO:0000313" key="2">
    <source>
        <dbReference type="Proteomes" id="UP000681720"/>
    </source>
</evidence>
<dbReference type="Proteomes" id="UP000681720">
    <property type="component" value="Unassembled WGS sequence"/>
</dbReference>
<sequence length="34" mass="3940">NAENHSPLYEHLSPLKIQFFKNNIPQATEDQNDS</sequence>
<feature type="non-terminal residue" evidence="1">
    <location>
        <position position="1"/>
    </location>
</feature>